<dbReference type="Proteomes" id="UP001567538">
    <property type="component" value="Unassembled WGS sequence"/>
</dbReference>
<accession>A0ABD1FZR7</accession>
<dbReference type="PANTHER" id="PTHR31071">
    <property type="entry name" value="GB|AAF24581.1"/>
    <property type="match status" value="1"/>
</dbReference>
<dbReference type="AlphaFoldDB" id="A0ABD1FZR7"/>
<keyword evidence="4" id="KW-1185">Reference proteome</keyword>
<organism evidence="3 4">
    <name type="scientific">Salvia divinorum</name>
    <name type="common">Maria pastora</name>
    <name type="synonym">Diviner's sage</name>
    <dbReference type="NCBI Taxonomy" id="28513"/>
    <lineage>
        <taxon>Eukaryota</taxon>
        <taxon>Viridiplantae</taxon>
        <taxon>Streptophyta</taxon>
        <taxon>Embryophyta</taxon>
        <taxon>Tracheophyta</taxon>
        <taxon>Spermatophyta</taxon>
        <taxon>Magnoliopsida</taxon>
        <taxon>eudicotyledons</taxon>
        <taxon>Gunneridae</taxon>
        <taxon>Pentapetalae</taxon>
        <taxon>asterids</taxon>
        <taxon>lamiids</taxon>
        <taxon>Lamiales</taxon>
        <taxon>Lamiaceae</taxon>
        <taxon>Nepetoideae</taxon>
        <taxon>Mentheae</taxon>
        <taxon>Salviinae</taxon>
        <taxon>Salvia</taxon>
        <taxon>Salvia subgen. Calosphace</taxon>
    </lineage>
</organism>
<dbReference type="InterPro" id="IPR043424">
    <property type="entry name" value="BLT-like"/>
</dbReference>
<keyword evidence="1" id="KW-0175">Coiled coil</keyword>
<reference evidence="3 4" key="1">
    <citation type="submission" date="2024-06" db="EMBL/GenBank/DDBJ databases">
        <title>A chromosome level genome sequence of Diviner's sage (Salvia divinorum).</title>
        <authorList>
            <person name="Ford S.A."/>
            <person name="Ro D.-K."/>
            <person name="Ness R.W."/>
            <person name="Phillips M.A."/>
        </authorList>
    </citation>
    <scope>NUCLEOTIDE SEQUENCE [LARGE SCALE GENOMIC DNA]</scope>
    <source>
        <strain evidence="3">SAF-2024a</strain>
        <tissue evidence="3">Leaf</tissue>
    </source>
</reference>
<dbReference type="PANTHER" id="PTHR31071:SF2">
    <property type="entry name" value="ACTIN CYTOSKELETON-REGULATORY COMPLEX PAN-LIKE PROTEIN"/>
    <property type="match status" value="1"/>
</dbReference>
<evidence type="ECO:0000256" key="1">
    <source>
        <dbReference type="SAM" id="Coils"/>
    </source>
</evidence>
<feature type="region of interest" description="Disordered" evidence="2">
    <location>
        <begin position="336"/>
        <end position="360"/>
    </location>
</feature>
<protein>
    <submittedName>
        <fullName evidence="3">Uncharacterized protein</fullName>
    </submittedName>
</protein>
<evidence type="ECO:0000313" key="4">
    <source>
        <dbReference type="Proteomes" id="UP001567538"/>
    </source>
</evidence>
<feature type="coiled-coil region" evidence="1">
    <location>
        <begin position="125"/>
        <end position="192"/>
    </location>
</feature>
<proteinExistence type="predicted"/>
<comment type="caution">
    <text evidence="3">The sequence shown here is derived from an EMBL/GenBank/DDBJ whole genome shotgun (WGS) entry which is preliminary data.</text>
</comment>
<feature type="region of interest" description="Disordered" evidence="2">
    <location>
        <begin position="277"/>
        <end position="304"/>
    </location>
</feature>
<dbReference type="EMBL" id="JBEAFC010000011">
    <property type="protein sequence ID" value="KAL1537337.1"/>
    <property type="molecule type" value="Genomic_DNA"/>
</dbReference>
<feature type="region of interest" description="Disordered" evidence="2">
    <location>
        <begin position="1"/>
        <end position="27"/>
    </location>
</feature>
<gene>
    <name evidence="3" type="ORF">AAHA92_29866</name>
</gene>
<sequence length="360" mass="40008">MVPDARIPRPNRSPAATPHPQPRKGPLSARNLAASLWRLNPNASFDRLCFQFCSSFPAPNLEGATKWDFCDYVDEPFESRKHVNEVETRTKHRLRKVEVIKNMAEGVRAERRICNDIKKANSALLRDIADAKSSATKLLRDLQRERRAREELEGACYALAREIEARKAETSALREQQQRVRLEAEKERKMRQMAEVWREERAQMKLADANVILEDKYAEVNGLIAELKAFLASSDSHSNAGLNVTTKAEILREVFGLVMTKGGCKHAFPESNNAFADARTSEAGTRSGGDGEGSMNKGSHTSQKCLAKTKGSSMVMDGCSARRNPHIVRAMKGHIEWPRRGSGSQAGEPENGAEAQGLKA</sequence>
<name>A0ABD1FZR7_SALDI</name>
<evidence type="ECO:0000313" key="3">
    <source>
        <dbReference type="EMBL" id="KAL1537337.1"/>
    </source>
</evidence>
<evidence type="ECO:0000256" key="2">
    <source>
        <dbReference type="SAM" id="MobiDB-lite"/>
    </source>
</evidence>